<dbReference type="Gene3D" id="3.60.20.40">
    <property type="match status" value="1"/>
</dbReference>
<evidence type="ECO:0000256" key="4">
    <source>
        <dbReference type="ARBA" id="ARBA00023180"/>
    </source>
</evidence>
<feature type="compositionally biased region" description="Basic residues" evidence="8">
    <location>
        <begin position="1"/>
        <end position="11"/>
    </location>
</feature>
<dbReference type="PANTHER" id="PTHR11686">
    <property type="entry name" value="GAMMA GLUTAMYL TRANSPEPTIDASE"/>
    <property type="match status" value="1"/>
</dbReference>
<dbReference type="PANTHER" id="PTHR11686:SF46">
    <property type="entry name" value="GAMMA-GLUTAMYLTRANSPEPTIDASE 1"/>
    <property type="match status" value="1"/>
</dbReference>
<accession>A0A914L5C0</accession>
<dbReference type="GO" id="GO:0016746">
    <property type="term" value="F:acyltransferase activity"/>
    <property type="evidence" value="ECO:0007669"/>
    <property type="project" value="UniProtKB-KW"/>
</dbReference>
<dbReference type="GO" id="GO:0006751">
    <property type="term" value="P:glutathione catabolic process"/>
    <property type="evidence" value="ECO:0007669"/>
    <property type="project" value="InterPro"/>
</dbReference>
<evidence type="ECO:0000256" key="7">
    <source>
        <dbReference type="PIRSR" id="PIRSR600101-2"/>
    </source>
</evidence>
<evidence type="ECO:0000313" key="9">
    <source>
        <dbReference type="Proteomes" id="UP000887563"/>
    </source>
</evidence>
<dbReference type="FunFam" id="1.10.246.130:FF:000005">
    <property type="entry name" value="Gamma-glutamyltranspeptidase 1, putative"/>
    <property type="match status" value="1"/>
</dbReference>
<keyword evidence="4" id="KW-0325">Glycoprotein</keyword>
<evidence type="ECO:0000256" key="5">
    <source>
        <dbReference type="ARBA" id="ARBA00023315"/>
    </source>
</evidence>
<dbReference type="FunFam" id="3.60.20.40:FF:000006">
    <property type="entry name" value="Protein CBG05566"/>
    <property type="match status" value="1"/>
</dbReference>
<keyword evidence="3" id="KW-0378">Hydrolase</keyword>
<dbReference type="InterPro" id="IPR043138">
    <property type="entry name" value="GGT_lsub"/>
</dbReference>
<keyword evidence="5" id="KW-0012">Acyltransferase</keyword>
<protein>
    <submittedName>
        <fullName evidence="10">Uncharacterized protein</fullName>
    </submittedName>
</protein>
<dbReference type="InterPro" id="IPR043137">
    <property type="entry name" value="GGT_ssub_C"/>
</dbReference>
<feature type="binding site" evidence="7">
    <location>
        <position position="479"/>
    </location>
    <ligand>
        <name>L-glutamate</name>
        <dbReference type="ChEBI" id="CHEBI:29985"/>
    </ligand>
</feature>
<name>A0A914L5C0_MELIC</name>
<feature type="binding site" evidence="7">
    <location>
        <begin position="455"/>
        <end position="456"/>
    </location>
    <ligand>
        <name>L-glutamate</name>
        <dbReference type="ChEBI" id="CHEBI:29985"/>
    </ligand>
</feature>
<dbReference type="SUPFAM" id="SSF56235">
    <property type="entry name" value="N-terminal nucleophile aminohydrolases (Ntn hydrolases)"/>
    <property type="match status" value="1"/>
</dbReference>
<dbReference type="NCBIfam" id="TIGR00066">
    <property type="entry name" value="g_glut_trans"/>
    <property type="match status" value="1"/>
</dbReference>
<proteinExistence type="predicted"/>
<keyword evidence="1" id="KW-0645">Protease</keyword>
<evidence type="ECO:0000256" key="2">
    <source>
        <dbReference type="ARBA" id="ARBA00022679"/>
    </source>
</evidence>
<dbReference type="InterPro" id="IPR000101">
    <property type="entry name" value="GGT_peptidase"/>
</dbReference>
<organism evidence="9 10">
    <name type="scientific">Meloidogyne incognita</name>
    <name type="common">Southern root-knot nematode worm</name>
    <name type="synonym">Oxyuris incognita</name>
    <dbReference type="NCBI Taxonomy" id="6306"/>
    <lineage>
        <taxon>Eukaryota</taxon>
        <taxon>Metazoa</taxon>
        <taxon>Ecdysozoa</taxon>
        <taxon>Nematoda</taxon>
        <taxon>Chromadorea</taxon>
        <taxon>Rhabditida</taxon>
        <taxon>Tylenchina</taxon>
        <taxon>Tylenchomorpha</taxon>
        <taxon>Tylenchoidea</taxon>
        <taxon>Meloidogynidae</taxon>
        <taxon>Meloidogyninae</taxon>
        <taxon>Meloidogyne</taxon>
        <taxon>Meloidogyne incognita group</taxon>
    </lineage>
</organism>
<dbReference type="Pfam" id="PF01019">
    <property type="entry name" value="G_glu_transpept"/>
    <property type="match status" value="1"/>
</dbReference>
<dbReference type="InterPro" id="IPR029055">
    <property type="entry name" value="Ntn_hydrolases_N"/>
</dbReference>
<keyword evidence="2" id="KW-0808">Transferase</keyword>
<dbReference type="AlphaFoldDB" id="A0A914L5C0"/>
<reference evidence="10" key="1">
    <citation type="submission" date="2022-11" db="UniProtKB">
        <authorList>
            <consortium name="WormBaseParasite"/>
        </authorList>
    </citation>
    <scope>IDENTIFICATION</scope>
</reference>
<evidence type="ECO:0000256" key="3">
    <source>
        <dbReference type="ARBA" id="ARBA00022801"/>
    </source>
</evidence>
<evidence type="ECO:0000256" key="6">
    <source>
        <dbReference type="PIRSR" id="PIRSR600101-1"/>
    </source>
</evidence>
<sequence>MELSKQRKNRRNSSSNSVPQPLKWPPPSGSLHAQYRRAAVATDHGLCSEIGRDIMMEGGNSVDAMIASFLCIGVINPQSSGLGGGFFMTIYNTSTQRCQTIDAREVAPIKSNSVMYQRDHRESIIGYRSIAVPGELHGYWSAFTKFGSSRVSWKRIFEPAIKLAREGFPVSSNLAMVLQQKESDINEDEDMRRVFVDKKTGRVYEEGDMMKRERLAELLVELSDSQNPVELFYKGGIAQTLAAEIRDNGGYITVEDFEQYESVLHEAPLESELLSEELVMCGPPPPSSFAITQSIIGIMAHFYRNEEANLDDPLVYHRLIEIEKFAYAQRTKLGDASFVKNARQISRNMTKHAFAKWIASLVPNEAQPMKYYSLDLTGHVPDHGTSHVVAIDHEGNAVSATSSINQLLGSKRMSPTLGIIWNDSMDDFSSPNLTNAFGFSPSPENFILPKKRPMSSMSPTVIYNKNSGKVKMAIGASGGSRIISAIAQTVIRALLFNQTVKDSVDAPRFHNQFIPHVTEFEKTVPQQIIKHLVKTRHQNMTSIEKQASVVQALILMDDGFIHGNSDFRRKTATYPAGY</sequence>
<evidence type="ECO:0000256" key="8">
    <source>
        <dbReference type="SAM" id="MobiDB-lite"/>
    </source>
</evidence>
<keyword evidence="9" id="KW-1185">Reference proteome</keyword>
<feature type="binding site" evidence="7">
    <location>
        <position position="427"/>
    </location>
    <ligand>
        <name>L-glutamate</name>
        <dbReference type="ChEBI" id="CHEBI:29985"/>
    </ligand>
</feature>
<dbReference type="Gene3D" id="1.10.246.130">
    <property type="match status" value="1"/>
</dbReference>
<feature type="binding site" evidence="7">
    <location>
        <begin position="403"/>
        <end position="405"/>
    </location>
    <ligand>
        <name>L-glutamate</name>
        <dbReference type="ChEBI" id="CHEBI:29985"/>
    </ligand>
</feature>
<dbReference type="WBParaSite" id="Minc3s00230g08123">
    <property type="protein sequence ID" value="Minc3s00230g08123"/>
    <property type="gene ID" value="Minc3s00230g08123"/>
</dbReference>
<feature type="binding site" evidence="7">
    <location>
        <position position="104"/>
    </location>
    <ligand>
        <name>L-glutamate</name>
        <dbReference type="ChEBI" id="CHEBI:29985"/>
    </ligand>
</feature>
<feature type="region of interest" description="Disordered" evidence="8">
    <location>
        <begin position="1"/>
        <end position="29"/>
    </location>
</feature>
<dbReference type="GO" id="GO:0005886">
    <property type="term" value="C:plasma membrane"/>
    <property type="evidence" value="ECO:0007669"/>
    <property type="project" value="TreeGrafter"/>
</dbReference>
<dbReference type="GO" id="GO:0006508">
    <property type="term" value="P:proteolysis"/>
    <property type="evidence" value="ECO:0007669"/>
    <property type="project" value="UniProtKB-KW"/>
</dbReference>
<feature type="active site" description="Nucleophile" evidence="6">
    <location>
        <position position="385"/>
    </location>
</feature>
<evidence type="ECO:0000313" key="10">
    <source>
        <dbReference type="WBParaSite" id="Minc3s00230g08123"/>
    </source>
</evidence>
<dbReference type="PRINTS" id="PR01210">
    <property type="entry name" value="GGTRANSPTASE"/>
</dbReference>
<dbReference type="Proteomes" id="UP000887563">
    <property type="component" value="Unplaced"/>
</dbReference>
<dbReference type="GO" id="GO:0036374">
    <property type="term" value="F:glutathione hydrolase activity"/>
    <property type="evidence" value="ECO:0007669"/>
    <property type="project" value="InterPro"/>
</dbReference>
<evidence type="ECO:0000256" key="1">
    <source>
        <dbReference type="ARBA" id="ARBA00022670"/>
    </source>
</evidence>